<name>W9YBM4_9EURO</name>
<keyword evidence="1" id="KW-0732">Signal</keyword>
<comment type="caution">
    <text evidence="3">The sequence shown here is derived from an EMBL/GenBank/DDBJ whole genome shotgun (WGS) entry which is preliminary data.</text>
</comment>
<evidence type="ECO:0000313" key="4">
    <source>
        <dbReference type="Proteomes" id="UP000019478"/>
    </source>
</evidence>
<dbReference type="RefSeq" id="XP_007731945.1">
    <property type="nucleotide sequence ID" value="XM_007733755.1"/>
</dbReference>
<feature type="chain" id="PRO_5004934523" description="NTF2-like domain-containing protein" evidence="1">
    <location>
        <begin position="23"/>
        <end position="177"/>
    </location>
</feature>
<reference evidence="3 4" key="1">
    <citation type="submission" date="2013-03" db="EMBL/GenBank/DDBJ databases">
        <title>The Genome Sequence of Capronia epimyces CBS 606.96.</title>
        <authorList>
            <consortium name="The Broad Institute Genomics Platform"/>
            <person name="Cuomo C."/>
            <person name="de Hoog S."/>
            <person name="Gorbushina A."/>
            <person name="Walker B."/>
            <person name="Young S.K."/>
            <person name="Zeng Q."/>
            <person name="Gargeya S."/>
            <person name="Fitzgerald M."/>
            <person name="Haas B."/>
            <person name="Abouelleil A."/>
            <person name="Allen A.W."/>
            <person name="Alvarado L."/>
            <person name="Arachchi H.M."/>
            <person name="Berlin A.M."/>
            <person name="Chapman S.B."/>
            <person name="Gainer-Dewar J."/>
            <person name="Goldberg J."/>
            <person name="Griggs A."/>
            <person name="Gujja S."/>
            <person name="Hansen M."/>
            <person name="Howarth C."/>
            <person name="Imamovic A."/>
            <person name="Ireland A."/>
            <person name="Larimer J."/>
            <person name="McCowan C."/>
            <person name="Murphy C."/>
            <person name="Pearson M."/>
            <person name="Poon T.W."/>
            <person name="Priest M."/>
            <person name="Roberts A."/>
            <person name="Saif S."/>
            <person name="Shea T."/>
            <person name="Sisk P."/>
            <person name="Sykes S."/>
            <person name="Wortman J."/>
            <person name="Nusbaum C."/>
            <person name="Birren B."/>
        </authorList>
    </citation>
    <scope>NUCLEOTIDE SEQUENCE [LARGE SCALE GENOMIC DNA]</scope>
    <source>
        <strain evidence="3 4">CBS 606.96</strain>
    </source>
</reference>
<dbReference type="Proteomes" id="UP000019478">
    <property type="component" value="Unassembled WGS sequence"/>
</dbReference>
<feature type="domain" description="NTF2-like" evidence="2">
    <location>
        <begin position="33"/>
        <end position="171"/>
    </location>
</feature>
<dbReference type="HOGENOM" id="CLU_096573_2_1_1"/>
<accession>W9YBM4</accession>
<evidence type="ECO:0000256" key="1">
    <source>
        <dbReference type="SAM" id="SignalP"/>
    </source>
</evidence>
<organism evidence="3 4">
    <name type="scientific">Capronia epimyces CBS 606.96</name>
    <dbReference type="NCBI Taxonomy" id="1182542"/>
    <lineage>
        <taxon>Eukaryota</taxon>
        <taxon>Fungi</taxon>
        <taxon>Dikarya</taxon>
        <taxon>Ascomycota</taxon>
        <taxon>Pezizomycotina</taxon>
        <taxon>Eurotiomycetes</taxon>
        <taxon>Chaetothyriomycetidae</taxon>
        <taxon>Chaetothyriales</taxon>
        <taxon>Herpotrichiellaceae</taxon>
        <taxon>Capronia</taxon>
    </lineage>
</organism>
<keyword evidence="4" id="KW-1185">Reference proteome</keyword>
<feature type="signal peptide" evidence="1">
    <location>
        <begin position="1"/>
        <end position="22"/>
    </location>
</feature>
<protein>
    <recommendedName>
        <fullName evidence="2">NTF2-like domain-containing protein</fullName>
    </recommendedName>
</protein>
<gene>
    <name evidence="3" type="ORF">A1O3_03619</name>
</gene>
<dbReference type="EMBL" id="AMGY01000003">
    <property type="protein sequence ID" value="EXJ86666.1"/>
    <property type="molecule type" value="Genomic_DNA"/>
</dbReference>
<dbReference type="Pfam" id="PF26534">
    <property type="entry name" value="NTF2_7"/>
    <property type="match status" value="1"/>
</dbReference>
<dbReference type="eggNOG" id="ENOG502T5D9">
    <property type="taxonomic scope" value="Eukaryota"/>
</dbReference>
<dbReference type="OrthoDB" id="5596743at2759"/>
<proteinExistence type="predicted"/>
<dbReference type="InterPro" id="IPR058645">
    <property type="entry name" value="NTF2-like_dom_7"/>
</dbReference>
<dbReference type="GeneID" id="19167745"/>
<evidence type="ECO:0000313" key="3">
    <source>
        <dbReference type="EMBL" id="EXJ86666.1"/>
    </source>
</evidence>
<dbReference type="AlphaFoldDB" id="W9YBM4"/>
<sequence>MRISILSATLAMTMTVMVSVLAHPWTDWPGQQTCLNDTGVAYLVQGYTYLLEQPGGPDFNSTANTILSDQFFVCSDSINSLSGRPLGQLAYPNKQAFIASQFVTPPLPTVSTLATFHNCQSVAWRWNASGIGANQYEIKGLINFDVNPTTLQIDAVYSEFNTAAFQADLGNPECQQK</sequence>
<evidence type="ECO:0000259" key="2">
    <source>
        <dbReference type="Pfam" id="PF26534"/>
    </source>
</evidence>